<dbReference type="AlphaFoldDB" id="A0A0F8W7Z5"/>
<evidence type="ECO:0000313" key="1">
    <source>
        <dbReference type="EMBL" id="KKK52758.1"/>
    </source>
</evidence>
<dbReference type="EMBL" id="LAZR01066858">
    <property type="protein sequence ID" value="KKK52758.1"/>
    <property type="molecule type" value="Genomic_DNA"/>
</dbReference>
<reference evidence="1" key="1">
    <citation type="journal article" date="2015" name="Nature">
        <title>Complex archaea that bridge the gap between prokaryotes and eukaryotes.</title>
        <authorList>
            <person name="Spang A."/>
            <person name="Saw J.H."/>
            <person name="Jorgensen S.L."/>
            <person name="Zaremba-Niedzwiedzka K."/>
            <person name="Martijn J."/>
            <person name="Lind A.E."/>
            <person name="van Eijk R."/>
            <person name="Schleper C."/>
            <person name="Guy L."/>
            <person name="Ettema T.J."/>
        </authorList>
    </citation>
    <scope>NUCLEOTIDE SEQUENCE</scope>
</reference>
<comment type="caution">
    <text evidence="1">The sequence shown here is derived from an EMBL/GenBank/DDBJ whole genome shotgun (WGS) entry which is preliminary data.</text>
</comment>
<sequence>DEIAYKIAENWHNNIFKFKYISLAKVMEFEFKGFLSRIIKNAQVIKNVFANEKPLKII</sequence>
<accession>A0A0F8W7Z5</accession>
<organism evidence="1">
    <name type="scientific">marine sediment metagenome</name>
    <dbReference type="NCBI Taxonomy" id="412755"/>
    <lineage>
        <taxon>unclassified sequences</taxon>
        <taxon>metagenomes</taxon>
        <taxon>ecological metagenomes</taxon>
    </lineage>
</organism>
<protein>
    <submittedName>
        <fullName evidence="1">Uncharacterized protein</fullName>
    </submittedName>
</protein>
<name>A0A0F8W7Z5_9ZZZZ</name>
<proteinExistence type="predicted"/>
<feature type="non-terminal residue" evidence="1">
    <location>
        <position position="1"/>
    </location>
</feature>
<gene>
    <name evidence="1" type="ORF">LCGC14_3101710</name>
</gene>